<accession>A0A345GTX9</accession>
<dbReference type="RefSeq" id="YP_010078780.1">
    <property type="nucleotide sequence ID" value="NC_054964.1"/>
</dbReference>
<dbReference type="Gene3D" id="1.10.260.40">
    <property type="entry name" value="lambda repressor-like DNA-binding domains"/>
    <property type="match status" value="1"/>
</dbReference>
<dbReference type="SUPFAM" id="SSF47413">
    <property type="entry name" value="lambda repressor-like DNA-binding domains"/>
    <property type="match status" value="1"/>
</dbReference>
<reference evidence="2 3" key="1">
    <citation type="submission" date="2018-07" db="EMBL/GenBank/DDBJ databases">
        <title>Complete sequence of phage GP4.</title>
        <authorList>
            <person name="Wang R."/>
            <person name="Tong Y."/>
            <person name="Liu H."/>
        </authorList>
    </citation>
    <scope>NUCLEOTIDE SEQUENCE [LARGE SCALE GENOMIC DNA]</scope>
</reference>
<name>A0A345GTX9_9CAUD</name>
<proteinExistence type="predicted"/>
<dbReference type="GO" id="GO:0003677">
    <property type="term" value="F:DNA binding"/>
    <property type="evidence" value="ECO:0007669"/>
    <property type="project" value="InterPro"/>
</dbReference>
<evidence type="ECO:0000313" key="3">
    <source>
        <dbReference type="Proteomes" id="UP000259464"/>
    </source>
</evidence>
<evidence type="ECO:0000313" key="2">
    <source>
        <dbReference type="EMBL" id="AXG67743.1"/>
    </source>
</evidence>
<organism evidence="2 3">
    <name type="scientific">Ralstonia phage GP4</name>
    <dbReference type="NCBI Taxonomy" id="2282904"/>
    <lineage>
        <taxon>Viruses</taxon>
        <taxon>Duplodnaviria</taxon>
        <taxon>Heunggongvirae</taxon>
        <taxon>Uroviricota</taxon>
        <taxon>Caudoviricetes</taxon>
        <taxon>Gervaisevirus</taxon>
        <taxon>Gervaisevirus GP4</taxon>
    </lineage>
</organism>
<dbReference type="Proteomes" id="UP000259464">
    <property type="component" value="Segment"/>
</dbReference>
<dbReference type="GeneID" id="65067708"/>
<protein>
    <submittedName>
        <fullName evidence="2">Transcriptional regulator</fullName>
    </submittedName>
</protein>
<sequence length="122" mass="12875">MNMLTELDVTGPSARALRKSLGMKQTEFWNRIGLSQSCGCRYEREGSPIPLPYQRLIFLHYVAGLPVDAGSKESAARLVELGAISKDAEKVARLRAAAAKADSISAALKGAVGAASEISAAV</sequence>
<dbReference type="Pfam" id="PF22495">
    <property type="entry name" value="HTH_92"/>
    <property type="match status" value="1"/>
</dbReference>
<dbReference type="KEGG" id="vg:65067708"/>
<dbReference type="InterPro" id="IPR010982">
    <property type="entry name" value="Lambda_DNA-bd_dom_sf"/>
</dbReference>
<evidence type="ECO:0000259" key="1">
    <source>
        <dbReference type="Pfam" id="PF22495"/>
    </source>
</evidence>
<keyword evidence="3" id="KW-1185">Reference proteome</keyword>
<feature type="domain" description="RsaL-like HTH" evidence="1">
    <location>
        <begin position="15"/>
        <end position="60"/>
    </location>
</feature>
<dbReference type="InterPro" id="IPR055172">
    <property type="entry name" value="HTH_RsaL-like"/>
</dbReference>
<dbReference type="EMBL" id="MH638294">
    <property type="protein sequence ID" value="AXG67743.1"/>
    <property type="molecule type" value="Genomic_DNA"/>
</dbReference>